<comment type="caution">
    <text evidence="1">The sequence shown here is derived from an EMBL/GenBank/DDBJ whole genome shotgun (WGS) entry which is preliminary data.</text>
</comment>
<dbReference type="Proteomes" id="UP000238296">
    <property type="component" value="Unassembled WGS sequence"/>
</dbReference>
<organism evidence="1 2">
    <name type="scientific">Mycobacterium talmoniae</name>
    <dbReference type="NCBI Taxonomy" id="1858794"/>
    <lineage>
        <taxon>Bacteria</taxon>
        <taxon>Bacillati</taxon>
        <taxon>Actinomycetota</taxon>
        <taxon>Actinomycetes</taxon>
        <taxon>Mycobacteriales</taxon>
        <taxon>Mycobacteriaceae</taxon>
        <taxon>Mycobacterium</taxon>
    </lineage>
</organism>
<evidence type="ECO:0000313" key="2">
    <source>
        <dbReference type="Proteomes" id="UP000238296"/>
    </source>
</evidence>
<accession>A0A2S8BIT4</accession>
<gene>
    <name evidence="1" type="ORF">C1Y40_03323</name>
</gene>
<dbReference type="EMBL" id="PPEA01000475">
    <property type="protein sequence ID" value="PQM46516.1"/>
    <property type="molecule type" value="Genomic_DNA"/>
</dbReference>
<dbReference type="AlphaFoldDB" id="A0A2S8BIT4"/>
<reference evidence="1 2" key="1">
    <citation type="journal article" date="2017" name="Int. J. Syst. Evol. Microbiol.">
        <title>Mycobacterium talmoniae sp. nov., a slowly growing mycobacterium isolated from human respiratory samples.</title>
        <authorList>
            <person name="Davidson R.M."/>
            <person name="DeGroote M.A."/>
            <person name="Marola J.L."/>
            <person name="Buss S."/>
            <person name="Jones V."/>
            <person name="McNeil M.R."/>
            <person name="Freifeld A.G."/>
            <person name="Elaine Epperson L."/>
            <person name="Hasan N.A."/>
            <person name="Jackson M."/>
            <person name="Iwen P.C."/>
            <person name="Salfinger M."/>
            <person name="Strong M."/>
        </authorList>
    </citation>
    <scope>NUCLEOTIDE SEQUENCE [LARGE SCALE GENOMIC DNA]</scope>
    <source>
        <strain evidence="1 2">ATCC BAA-2683</strain>
    </source>
</reference>
<dbReference type="Gene3D" id="1.10.287.2460">
    <property type="match status" value="1"/>
</dbReference>
<evidence type="ECO:0000313" key="1">
    <source>
        <dbReference type="EMBL" id="PQM46516.1"/>
    </source>
</evidence>
<sequence length="47" mass="5010">MSQLHQWGMPESEAMDYEFASLSRVATESLAGAQRFAAGAGRHGTPA</sequence>
<name>A0A2S8BIT4_9MYCO</name>
<protein>
    <submittedName>
        <fullName evidence="1">Uncharacterized protein</fullName>
    </submittedName>
</protein>
<proteinExistence type="predicted"/>